<evidence type="ECO:0000313" key="2">
    <source>
        <dbReference type="Proteomes" id="UP001172055"/>
    </source>
</evidence>
<evidence type="ECO:0000313" key="1">
    <source>
        <dbReference type="EMBL" id="MDN7243192.1"/>
    </source>
</evidence>
<name>A0ABT8N5M3_9BACL</name>
<dbReference type="Proteomes" id="UP001172055">
    <property type="component" value="Unassembled WGS sequence"/>
</dbReference>
<protein>
    <recommendedName>
        <fullName evidence="3">YxiS</fullName>
    </recommendedName>
</protein>
<dbReference type="EMBL" id="JAUJWV010000003">
    <property type="protein sequence ID" value="MDN7243192.1"/>
    <property type="molecule type" value="Genomic_DNA"/>
</dbReference>
<sequence>MEFENRDEYIIKKYQQDEETMIQLYVQWCSNHQIDPIALYQRAYPGQVQNESLLKAVEEKDQESIEISSDTLLEVLQMFGNDDLAFAVTEEIQKRSKR</sequence>
<evidence type="ECO:0008006" key="3">
    <source>
        <dbReference type="Google" id="ProtNLM"/>
    </source>
</evidence>
<organism evidence="1 2">
    <name type="scientific">Planococcus shixiaomingii</name>
    <dbReference type="NCBI Taxonomy" id="3058393"/>
    <lineage>
        <taxon>Bacteria</taxon>
        <taxon>Bacillati</taxon>
        <taxon>Bacillota</taxon>
        <taxon>Bacilli</taxon>
        <taxon>Bacillales</taxon>
        <taxon>Caryophanaceae</taxon>
        <taxon>Planococcus</taxon>
    </lineage>
</organism>
<gene>
    <name evidence="1" type="ORF">QWY14_15415</name>
</gene>
<reference evidence="1 2" key="1">
    <citation type="submission" date="2023-06" db="EMBL/GenBank/DDBJ databases">
        <title>Novel species in genus Planococcus.</title>
        <authorList>
            <person name="Ning S."/>
        </authorList>
    </citation>
    <scope>NUCLEOTIDE SEQUENCE [LARGE SCALE GENOMIC DNA]</scope>
    <source>
        <strain evidence="1 2">N028</strain>
    </source>
</reference>
<accession>A0ABT8N5M3</accession>
<proteinExistence type="predicted"/>
<comment type="caution">
    <text evidence="1">The sequence shown here is derived from an EMBL/GenBank/DDBJ whole genome shotgun (WGS) entry which is preliminary data.</text>
</comment>
<keyword evidence="2" id="KW-1185">Reference proteome</keyword>
<dbReference type="RefSeq" id="WP_300986929.1">
    <property type="nucleotide sequence ID" value="NZ_CP129236.1"/>
</dbReference>